<dbReference type="PROSITE" id="PS51257">
    <property type="entry name" value="PROKAR_LIPOPROTEIN"/>
    <property type="match status" value="1"/>
</dbReference>
<sequence>MKVVFKTYRLLWAATLIMLLACASVPLSAQPTKPISQSVAAPDDRSPVRVRYPTPEKIRDYQTDHDYQYDNEGPPPENPVARILNWLYRRFVDFLNSAAYKNVWQYAILAGVAAAVIYLLMKAEVLGELFSKRAQPGGLDYENLVENIHEIDFDTVIDEAISQGNFRLAVRLSYLQTLKRLTDSGLIVYKPDKTNRQYVYELANTTIRADFEELTRQFEFIWYGNFPVNEASFQAVRQQFTVVNQAVSQPNTVKRTGSPVKTDVA</sequence>
<evidence type="ECO:0000256" key="1">
    <source>
        <dbReference type="SAM" id="Phobius"/>
    </source>
</evidence>
<reference evidence="4 5" key="1">
    <citation type="submission" date="2020-02" db="EMBL/GenBank/DDBJ databases">
        <title>Draft genome sequence of two Spirosoma agri KCTC 52727 and Spirosoma terrae KCTC 52035.</title>
        <authorList>
            <person name="Rojas J."/>
            <person name="Ambika Manirajan B."/>
            <person name="Ratering S."/>
            <person name="Suarez C."/>
            <person name="Schnell S."/>
        </authorList>
    </citation>
    <scope>NUCLEOTIDE SEQUENCE [LARGE SCALE GENOMIC DNA]</scope>
    <source>
        <strain evidence="4 5">KCTC 52727</strain>
    </source>
</reference>
<feature type="transmembrane region" description="Helical" evidence="1">
    <location>
        <begin position="103"/>
        <end position="121"/>
    </location>
</feature>
<accession>A0A6M0IKL5</accession>
<comment type="caution">
    <text evidence="4">The sequence shown here is derived from an EMBL/GenBank/DDBJ whole genome shotgun (WGS) entry which is preliminary data.</text>
</comment>
<feature type="signal peptide" evidence="2">
    <location>
        <begin position="1"/>
        <end position="29"/>
    </location>
</feature>
<evidence type="ECO:0000256" key="2">
    <source>
        <dbReference type="SAM" id="SignalP"/>
    </source>
</evidence>
<evidence type="ECO:0000313" key="5">
    <source>
        <dbReference type="Proteomes" id="UP000477386"/>
    </source>
</evidence>
<name>A0A6M0IKL5_9BACT</name>
<organism evidence="4 5">
    <name type="scientific">Spirosoma agri</name>
    <dbReference type="NCBI Taxonomy" id="1987381"/>
    <lineage>
        <taxon>Bacteria</taxon>
        <taxon>Pseudomonadati</taxon>
        <taxon>Bacteroidota</taxon>
        <taxon>Cytophagia</taxon>
        <taxon>Cytophagales</taxon>
        <taxon>Cytophagaceae</taxon>
        <taxon>Spirosoma</taxon>
    </lineage>
</organism>
<proteinExistence type="predicted"/>
<feature type="domain" description="Protein-glutamine gamma-glutamyltransferase-like C-terminal" evidence="3">
    <location>
        <begin position="174"/>
        <end position="239"/>
    </location>
</feature>
<evidence type="ECO:0000259" key="3">
    <source>
        <dbReference type="Pfam" id="PF13559"/>
    </source>
</evidence>
<dbReference type="RefSeq" id="WP_164041325.1">
    <property type="nucleotide sequence ID" value="NZ_JAAGNZ010000002.1"/>
</dbReference>
<dbReference type="InterPro" id="IPR025403">
    <property type="entry name" value="TgpA-like_C"/>
</dbReference>
<evidence type="ECO:0000313" key="4">
    <source>
        <dbReference type="EMBL" id="NEU68828.1"/>
    </source>
</evidence>
<keyword evidence="5" id="KW-1185">Reference proteome</keyword>
<dbReference type="Pfam" id="PF13559">
    <property type="entry name" value="DUF4129"/>
    <property type="match status" value="1"/>
</dbReference>
<feature type="chain" id="PRO_5026783181" evidence="2">
    <location>
        <begin position="30"/>
        <end position="265"/>
    </location>
</feature>
<keyword evidence="1" id="KW-0812">Transmembrane</keyword>
<protein>
    <submittedName>
        <fullName evidence="4">DUF4129 domain-containing protein</fullName>
    </submittedName>
</protein>
<keyword evidence="2" id="KW-0732">Signal</keyword>
<keyword evidence="1" id="KW-1133">Transmembrane helix</keyword>
<keyword evidence="1" id="KW-0472">Membrane</keyword>
<dbReference type="Proteomes" id="UP000477386">
    <property type="component" value="Unassembled WGS sequence"/>
</dbReference>
<dbReference type="AlphaFoldDB" id="A0A6M0IKL5"/>
<dbReference type="EMBL" id="JAAGNZ010000002">
    <property type="protein sequence ID" value="NEU68828.1"/>
    <property type="molecule type" value="Genomic_DNA"/>
</dbReference>
<gene>
    <name evidence="4" type="ORF">GK091_18215</name>
</gene>